<keyword evidence="1" id="KW-0472">Membrane</keyword>
<accession>J9AFC8</accession>
<evidence type="ECO:0000256" key="1">
    <source>
        <dbReference type="SAM" id="Phobius"/>
    </source>
</evidence>
<evidence type="ECO:0000313" key="3">
    <source>
        <dbReference type="Proteomes" id="UP000004810"/>
    </source>
</evidence>
<dbReference type="EMBL" id="ADBV01015449">
    <property type="protein sequence ID" value="EJW72755.1"/>
    <property type="molecule type" value="Genomic_DNA"/>
</dbReference>
<reference evidence="3" key="1">
    <citation type="submission" date="2012-08" db="EMBL/GenBank/DDBJ databases">
        <title>The Genome Sequence of Wuchereria bancrofti.</title>
        <authorList>
            <person name="Nutman T.B."/>
            <person name="Fink D.L."/>
            <person name="Russ C."/>
            <person name="Young S."/>
            <person name="Zeng Q."/>
            <person name="Koehrsen M."/>
            <person name="Alvarado L."/>
            <person name="Berlin A."/>
            <person name="Chapman S.B."/>
            <person name="Chen Z."/>
            <person name="Freedman E."/>
            <person name="Gellesch M."/>
            <person name="Goldberg J."/>
            <person name="Griggs A."/>
            <person name="Gujja S."/>
            <person name="Heilman E.R."/>
            <person name="Heiman D."/>
            <person name="Hepburn T."/>
            <person name="Howarth C."/>
            <person name="Jen D."/>
            <person name="Larson L."/>
            <person name="Lewis B."/>
            <person name="Mehta T."/>
            <person name="Park D."/>
            <person name="Pearson M."/>
            <person name="Roberts A."/>
            <person name="Saif S."/>
            <person name="Shea T."/>
            <person name="Shenoy N."/>
            <person name="Sisk P."/>
            <person name="Stolte C."/>
            <person name="Sykes S."/>
            <person name="Walk T."/>
            <person name="White J."/>
            <person name="Yandava C."/>
            <person name="Haas B."/>
            <person name="Henn M.R."/>
            <person name="Nusbaum C."/>
            <person name="Birren B."/>
        </authorList>
    </citation>
    <scope>NUCLEOTIDE SEQUENCE [LARGE SCALE GENOMIC DNA]</scope>
    <source>
        <strain evidence="3">NA</strain>
    </source>
</reference>
<protein>
    <submittedName>
        <fullName evidence="2">Uncharacterized protein</fullName>
    </submittedName>
</protein>
<name>J9AFC8_WUCBA</name>
<comment type="caution">
    <text evidence="2">The sequence shown here is derived from an EMBL/GenBank/DDBJ whole genome shotgun (WGS) entry which is preliminary data.</text>
</comment>
<evidence type="ECO:0000313" key="2">
    <source>
        <dbReference type="EMBL" id="EJW72755.1"/>
    </source>
</evidence>
<organism evidence="2 3">
    <name type="scientific">Wuchereria bancrofti</name>
    <dbReference type="NCBI Taxonomy" id="6293"/>
    <lineage>
        <taxon>Eukaryota</taxon>
        <taxon>Metazoa</taxon>
        <taxon>Ecdysozoa</taxon>
        <taxon>Nematoda</taxon>
        <taxon>Chromadorea</taxon>
        <taxon>Rhabditida</taxon>
        <taxon>Spirurina</taxon>
        <taxon>Spiruromorpha</taxon>
        <taxon>Filarioidea</taxon>
        <taxon>Onchocercidae</taxon>
        <taxon>Wuchereria</taxon>
    </lineage>
</organism>
<proteinExistence type="predicted"/>
<keyword evidence="1" id="KW-1133">Transmembrane helix</keyword>
<dbReference type="AlphaFoldDB" id="J9AFC8"/>
<gene>
    <name evidence="2" type="ORF">WUBG_16337</name>
</gene>
<keyword evidence="1" id="KW-0812">Transmembrane</keyword>
<dbReference type="Proteomes" id="UP000004810">
    <property type="component" value="Unassembled WGS sequence"/>
</dbReference>
<feature type="transmembrane region" description="Helical" evidence="1">
    <location>
        <begin position="15"/>
        <end position="39"/>
    </location>
</feature>
<sequence>MVDCFRGTGKKSTKILVVVSFYAVISFISALVLPLLFLLTSWHKKTTDFILPSFSDCTETKFTLTYHIVIKSWKISIRFRHYHQW</sequence>